<feature type="compositionally biased region" description="Basic and acidic residues" evidence="1">
    <location>
        <begin position="47"/>
        <end position="58"/>
    </location>
</feature>
<dbReference type="Proteomes" id="UP001434337">
    <property type="component" value="Chromosome"/>
</dbReference>
<keyword evidence="4" id="KW-1185">Reference proteome</keyword>
<evidence type="ECO:0000259" key="2">
    <source>
        <dbReference type="Pfam" id="PF12728"/>
    </source>
</evidence>
<evidence type="ECO:0000313" key="3">
    <source>
        <dbReference type="EMBL" id="WZX00209.1"/>
    </source>
</evidence>
<protein>
    <submittedName>
        <fullName evidence="3">Helix-turn-helix domain-containing protein</fullName>
    </submittedName>
</protein>
<dbReference type="Pfam" id="PF12728">
    <property type="entry name" value="HTH_17"/>
    <property type="match status" value="1"/>
</dbReference>
<sequence>MKKTARRRYDERQFAVRAVHRAPPDLHKLSEALIRLTLQEVGQSRGHRGDQEALDADRASSFPNARSRPSLAGSTGGTATPRGPTSLTAVADSLTLDPARGACEKMAEEHEVLTTEEAAALLRVSTKTVLALAREGSLPGEKVGRAWRFLRSDVLAVVRGSKDTAKSVGD</sequence>
<dbReference type="SUPFAM" id="SSF46955">
    <property type="entry name" value="Putative DNA-binding domain"/>
    <property type="match status" value="1"/>
</dbReference>
<dbReference type="NCBIfam" id="TIGR01764">
    <property type="entry name" value="excise"/>
    <property type="match status" value="1"/>
</dbReference>
<organism evidence="3 4">
    <name type="scientific">Propioniciclava soli</name>
    <dbReference type="NCBI Taxonomy" id="2775081"/>
    <lineage>
        <taxon>Bacteria</taxon>
        <taxon>Bacillati</taxon>
        <taxon>Actinomycetota</taxon>
        <taxon>Actinomycetes</taxon>
        <taxon>Propionibacteriales</taxon>
        <taxon>Propionibacteriaceae</taxon>
        <taxon>Propioniciclava</taxon>
    </lineage>
</organism>
<feature type="domain" description="Helix-turn-helix" evidence="2">
    <location>
        <begin position="112"/>
        <end position="159"/>
    </location>
</feature>
<evidence type="ECO:0000256" key="1">
    <source>
        <dbReference type="SAM" id="MobiDB-lite"/>
    </source>
</evidence>
<dbReference type="RefSeq" id="WP_342373567.1">
    <property type="nucleotide sequence ID" value="NZ_CP115965.1"/>
</dbReference>
<dbReference type="InterPro" id="IPR010093">
    <property type="entry name" value="SinI_DNA-bd"/>
</dbReference>
<accession>A0ABZ3CBQ4</accession>
<evidence type="ECO:0000313" key="4">
    <source>
        <dbReference type="Proteomes" id="UP001434337"/>
    </source>
</evidence>
<dbReference type="InterPro" id="IPR041657">
    <property type="entry name" value="HTH_17"/>
</dbReference>
<gene>
    <name evidence="3" type="ORF">PCC79_08520</name>
</gene>
<dbReference type="InterPro" id="IPR009061">
    <property type="entry name" value="DNA-bd_dom_put_sf"/>
</dbReference>
<feature type="region of interest" description="Disordered" evidence="1">
    <location>
        <begin position="42"/>
        <end position="86"/>
    </location>
</feature>
<dbReference type="EMBL" id="CP115965">
    <property type="protein sequence ID" value="WZX00209.1"/>
    <property type="molecule type" value="Genomic_DNA"/>
</dbReference>
<name>A0ABZ3CBQ4_9ACTN</name>
<reference evidence="3 4" key="1">
    <citation type="journal article" date="2023" name="Environ Microbiome">
        <title>A coral-associated actinobacterium mitigates coral bleaching under heat stress.</title>
        <authorList>
            <person name="Li J."/>
            <person name="Zou Y."/>
            <person name="Li Q."/>
            <person name="Zhang J."/>
            <person name="Bourne D.G."/>
            <person name="Lyu Y."/>
            <person name="Liu C."/>
            <person name="Zhang S."/>
        </authorList>
    </citation>
    <scope>NUCLEOTIDE SEQUENCE [LARGE SCALE GENOMIC DNA]</scope>
    <source>
        <strain evidence="3 4">SCSIO 13291</strain>
    </source>
</reference>
<proteinExistence type="predicted"/>